<accession>A0A388LXN6</accession>
<dbReference type="Pfam" id="PF06658">
    <property type="entry name" value="DUF1168"/>
    <property type="match status" value="1"/>
</dbReference>
<dbReference type="GO" id="GO:0004860">
    <property type="term" value="F:protein kinase inhibitor activity"/>
    <property type="evidence" value="ECO:0007669"/>
    <property type="project" value="TreeGrafter"/>
</dbReference>
<evidence type="ECO:0000313" key="3">
    <source>
        <dbReference type="Proteomes" id="UP000265515"/>
    </source>
</evidence>
<sequence>MPRYTTSQTFTDGNTQIVALPDPVEEGTALQSKSVVDPEAEPLEVKLQRITEKVPVRVGNTSGSSAGSGSGDFHQYRQMRRKEQDRLARMEADYQLKKDAAEFEAGRKEVLKMQELRTAKRQKKESKKLAKTARQAEDAAGGRRHPIAEEQEYNTNDDDDNSGDVNDDESGNDVDDDDNNDIGNDDDDDKDGDDDDNDNDDEGDNDYDDDHAQHPALTQSAAIANDRMMMVVVITTGASSADDKILTMSVAQPP</sequence>
<dbReference type="Proteomes" id="UP000265515">
    <property type="component" value="Unassembled WGS sequence"/>
</dbReference>
<feature type="region of interest" description="Disordered" evidence="1">
    <location>
        <begin position="56"/>
        <end position="90"/>
    </location>
</feature>
<feature type="compositionally biased region" description="Basic and acidic residues" evidence="1">
    <location>
        <begin position="81"/>
        <end position="90"/>
    </location>
</feature>
<organism evidence="2 3">
    <name type="scientific">Chara braunii</name>
    <name type="common">Braun's stonewort</name>
    <dbReference type="NCBI Taxonomy" id="69332"/>
    <lineage>
        <taxon>Eukaryota</taxon>
        <taxon>Viridiplantae</taxon>
        <taxon>Streptophyta</taxon>
        <taxon>Charophyceae</taxon>
        <taxon>Charales</taxon>
        <taxon>Characeae</taxon>
        <taxon>Chara</taxon>
    </lineage>
</organism>
<dbReference type="PANTHER" id="PTHR13507">
    <property type="entry name" value="PRKR-INTERACTING PROTEIN 1"/>
    <property type="match status" value="1"/>
</dbReference>
<keyword evidence="3" id="KW-1185">Reference proteome</keyword>
<dbReference type="STRING" id="69332.A0A388LXN6"/>
<dbReference type="EMBL" id="BFEA01000594">
    <property type="protein sequence ID" value="GBG87088.1"/>
    <property type="molecule type" value="Genomic_DNA"/>
</dbReference>
<name>A0A388LXN6_CHABU</name>
<dbReference type="OrthoDB" id="10067079at2759"/>
<dbReference type="GO" id="GO:0003725">
    <property type="term" value="F:double-stranded RNA binding"/>
    <property type="evidence" value="ECO:0007669"/>
    <property type="project" value="InterPro"/>
</dbReference>
<dbReference type="GO" id="GO:0019901">
    <property type="term" value="F:protein kinase binding"/>
    <property type="evidence" value="ECO:0007669"/>
    <property type="project" value="TreeGrafter"/>
</dbReference>
<dbReference type="PANTHER" id="PTHR13507:SF0">
    <property type="entry name" value="PRKR-INTERACTING PROTEIN 1"/>
    <property type="match status" value="1"/>
</dbReference>
<reference evidence="2 3" key="1">
    <citation type="journal article" date="2018" name="Cell">
        <title>The Chara Genome: Secondary Complexity and Implications for Plant Terrestrialization.</title>
        <authorList>
            <person name="Nishiyama T."/>
            <person name="Sakayama H."/>
            <person name="Vries J.D."/>
            <person name="Buschmann H."/>
            <person name="Saint-Marcoux D."/>
            <person name="Ullrich K.K."/>
            <person name="Haas F.B."/>
            <person name="Vanderstraeten L."/>
            <person name="Becker D."/>
            <person name="Lang D."/>
            <person name="Vosolsobe S."/>
            <person name="Rombauts S."/>
            <person name="Wilhelmsson P.K.I."/>
            <person name="Janitza P."/>
            <person name="Kern R."/>
            <person name="Heyl A."/>
            <person name="Rumpler F."/>
            <person name="Villalobos L.I.A.C."/>
            <person name="Clay J.M."/>
            <person name="Skokan R."/>
            <person name="Toyoda A."/>
            <person name="Suzuki Y."/>
            <person name="Kagoshima H."/>
            <person name="Schijlen E."/>
            <person name="Tajeshwar N."/>
            <person name="Catarino B."/>
            <person name="Hetherington A.J."/>
            <person name="Saltykova A."/>
            <person name="Bonnot C."/>
            <person name="Breuninger H."/>
            <person name="Symeonidi A."/>
            <person name="Radhakrishnan G.V."/>
            <person name="Van Nieuwerburgh F."/>
            <person name="Deforce D."/>
            <person name="Chang C."/>
            <person name="Karol K.G."/>
            <person name="Hedrich R."/>
            <person name="Ulvskov P."/>
            <person name="Glockner G."/>
            <person name="Delwiche C.F."/>
            <person name="Petrasek J."/>
            <person name="Van de Peer Y."/>
            <person name="Friml J."/>
            <person name="Beilby M."/>
            <person name="Dolan L."/>
            <person name="Kohara Y."/>
            <person name="Sugano S."/>
            <person name="Fujiyama A."/>
            <person name="Delaux P.-M."/>
            <person name="Quint M."/>
            <person name="TheiBen G."/>
            <person name="Hagemann M."/>
            <person name="Harholt J."/>
            <person name="Dunand C."/>
            <person name="Zachgo S."/>
            <person name="Langdale J."/>
            <person name="Maumus F."/>
            <person name="Straeten D.V.D."/>
            <person name="Gould S.B."/>
            <person name="Rensing S.A."/>
        </authorList>
    </citation>
    <scope>NUCLEOTIDE SEQUENCE [LARGE SCALE GENOMIC DNA]</scope>
    <source>
        <strain evidence="2 3">S276</strain>
    </source>
</reference>
<protein>
    <submittedName>
        <fullName evidence="2">Uncharacterized protein</fullName>
    </submittedName>
</protein>
<dbReference type="InterPro" id="IPR009548">
    <property type="entry name" value="Prkrip1"/>
</dbReference>
<proteinExistence type="predicted"/>
<dbReference type="GO" id="GO:0005730">
    <property type="term" value="C:nucleolus"/>
    <property type="evidence" value="ECO:0007669"/>
    <property type="project" value="TreeGrafter"/>
</dbReference>
<dbReference type="Gramene" id="GBG87088">
    <property type="protein sequence ID" value="GBG87088"/>
    <property type="gene ID" value="CBR_g44544"/>
</dbReference>
<gene>
    <name evidence="2" type="ORF">CBR_g44544</name>
</gene>
<feature type="compositionally biased region" description="Acidic residues" evidence="1">
    <location>
        <begin position="149"/>
        <end position="209"/>
    </location>
</feature>
<feature type="region of interest" description="Disordered" evidence="1">
    <location>
        <begin position="114"/>
        <end position="220"/>
    </location>
</feature>
<comment type="caution">
    <text evidence="2">The sequence shown here is derived from an EMBL/GenBank/DDBJ whole genome shotgun (WGS) entry which is preliminary data.</text>
</comment>
<evidence type="ECO:0000256" key="1">
    <source>
        <dbReference type="SAM" id="MobiDB-lite"/>
    </source>
</evidence>
<evidence type="ECO:0000313" key="2">
    <source>
        <dbReference type="EMBL" id="GBG87088.1"/>
    </source>
</evidence>
<dbReference type="AlphaFoldDB" id="A0A388LXN6"/>
<feature type="compositionally biased region" description="Basic residues" evidence="1">
    <location>
        <begin position="119"/>
        <end position="131"/>
    </location>
</feature>